<dbReference type="CDD" id="cd02440">
    <property type="entry name" value="AdoMet_MTases"/>
    <property type="match status" value="1"/>
</dbReference>
<dbReference type="GO" id="GO:0008757">
    <property type="term" value="F:S-adenosylmethionine-dependent methyltransferase activity"/>
    <property type="evidence" value="ECO:0007669"/>
    <property type="project" value="InterPro"/>
</dbReference>
<dbReference type="Gene3D" id="3.40.50.150">
    <property type="entry name" value="Vaccinia Virus protein VP39"/>
    <property type="match status" value="1"/>
</dbReference>
<proteinExistence type="predicted"/>
<comment type="caution">
    <text evidence="2">The sequence shown here is derived from an EMBL/GenBank/DDBJ whole genome shotgun (WGS) entry which is preliminary data.</text>
</comment>
<feature type="domain" description="Methyltransferase type 11" evidence="1">
    <location>
        <begin position="48"/>
        <end position="141"/>
    </location>
</feature>
<dbReference type="InterPro" id="IPR029063">
    <property type="entry name" value="SAM-dependent_MTases_sf"/>
</dbReference>
<evidence type="ECO:0000313" key="3">
    <source>
        <dbReference type="Proteomes" id="UP000177614"/>
    </source>
</evidence>
<protein>
    <recommendedName>
        <fullName evidence="1">Methyltransferase type 11 domain-containing protein</fullName>
    </recommendedName>
</protein>
<gene>
    <name evidence="2" type="ORF">A2V81_01865</name>
</gene>
<accession>A0A1F4XMF0</accession>
<dbReference type="EMBL" id="MEWR01000008">
    <property type="protein sequence ID" value="OGC82263.1"/>
    <property type="molecule type" value="Genomic_DNA"/>
</dbReference>
<dbReference type="STRING" id="1817814.A2V81_01865"/>
<dbReference type="Proteomes" id="UP000177614">
    <property type="component" value="Unassembled WGS sequence"/>
</dbReference>
<evidence type="ECO:0000313" key="2">
    <source>
        <dbReference type="EMBL" id="OGC82263.1"/>
    </source>
</evidence>
<evidence type="ECO:0000259" key="1">
    <source>
        <dbReference type="Pfam" id="PF08241"/>
    </source>
</evidence>
<reference evidence="2 3" key="1">
    <citation type="journal article" date="2016" name="Nat. Commun.">
        <title>Thousands of microbial genomes shed light on interconnected biogeochemical processes in an aquifer system.</title>
        <authorList>
            <person name="Anantharaman K."/>
            <person name="Brown C.T."/>
            <person name="Hug L.A."/>
            <person name="Sharon I."/>
            <person name="Castelle C.J."/>
            <person name="Probst A.J."/>
            <person name="Thomas B.C."/>
            <person name="Singh A."/>
            <person name="Wilkins M.J."/>
            <person name="Karaoz U."/>
            <person name="Brodie E.L."/>
            <person name="Williams K.H."/>
            <person name="Hubbard S.S."/>
            <person name="Banfield J.F."/>
        </authorList>
    </citation>
    <scope>NUCLEOTIDE SEQUENCE [LARGE SCALE GENOMIC DNA]</scope>
</reference>
<sequence length="249" mass="28925">MSSDQELWAKAAEKYHQFVGSPQDKLRMGLLYPTIFEILGNIQGKSLLDIGCGNGLFAFEISKKGAQVSAFDSEAMVNIAQEHFSHPNIEFRTHDATKAFPYHDQKFDVVTANMVLMDMKNIETLLKESHRVLKDHGKAVFSILHPCFTPPVGRFRRGILGRVNKKYAYFHAKNYFSPFESTKDLLGKKTNYYHRTISDYMQNFQKHHFVMTDIFEPKPNEQWIKNNPDLYHADHIALFLLFVLQKTRY</sequence>
<organism evidence="2 3">
    <name type="scientific">Candidatus Abawacabacteria bacterium RBG_16_42_10</name>
    <dbReference type="NCBI Taxonomy" id="1817814"/>
    <lineage>
        <taxon>Bacteria</taxon>
        <taxon>Candidatus Abawacaibacteriota</taxon>
    </lineage>
</organism>
<dbReference type="AlphaFoldDB" id="A0A1F4XMF0"/>
<dbReference type="InterPro" id="IPR013216">
    <property type="entry name" value="Methyltransf_11"/>
</dbReference>
<dbReference type="PANTHER" id="PTHR43861">
    <property type="entry name" value="TRANS-ACONITATE 2-METHYLTRANSFERASE-RELATED"/>
    <property type="match status" value="1"/>
</dbReference>
<dbReference type="SUPFAM" id="SSF53335">
    <property type="entry name" value="S-adenosyl-L-methionine-dependent methyltransferases"/>
    <property type="match status" value="1"/>
</dbReference>
<dbReference type="Pfam" id="PF08241">
    <property type="entry name" value="Methyltransf_11"/>
    <property type="match status" value="1"/>
</dbReference>
<name>A0A1F4XMF0_9BACT</name>